<feature type="domain" description="HTH lysR-type" evidence="5">
    <location>
        <begin position="1"/>
        <end position="58"/>
    </location>
</feature>
<dbReference type="GO" id="GO:0003677">
    <property type="term" value="F:DNA binding"/>
    <property type="evidence" value="ECO:0007669"/>
    <property type="project" value="UniProtKB-KW"/>
</dbReference>
<dbReference type="RefSeq" id="WP_039946268.1">
    <property type="nucleotide sequence ID" value="NZ_CP011013.1"/>
</dbReference>
<proteinExistence type="inferred from homology"/>
<evidence type="ECO:0000259" key="5">
    <source>
        <dbReference type="PROSITE" id="PS50931"/>
    </source>
</evidence>
<evidence type="ECO:0000256" key="3">
    <source>
        <dbReference type="ARBA" id="ARBA00023125"/>
    </source>
</evidence>
<keyword evidence="3" id="KW-0238">DNA-binding</keyword>
<comment type="similarity">
    <text evidence="1">Belongs to the LysR transcriptional regulatory family.</text>
</comment>
<dbReference type="InterPro" id="IPR000847">
    <property type="entry name" value="LysR_HTH_N"/>
</dbReference>
<name>A0A0D4CKG8_LIMMU</name>
<evidence type="ECO:0000313" key="6">
    <source>
        <dbReference type="EMBL" id="AJT50539.1"/>
    </source>
</evidence>
<protein>
    <recommendedName>
        <fullName evidence="5">HTH lysR-type domain-containing protein</fullName>
    </recommendedName>
</protein>
<dbReference type="Proteomes" id="UP000003645">
    <property type="component" value="Chromosome"/>
</dbReference>
<dbReference type="InterPro" id="IPR005119">
    <property type="entry name" value="LysR_subst-bd"/>
</dbReference>
<dbReference type="PROSITE" id="PS50931">
    <property type="entry name" value="HTH_LYSR"/>
    <property type="match status" value="1"/>
</dbReference>
<dbReference type="InterPro" id="IPR036388">
    <property type="entry name" value="WH-like_DNA-bd_sf"/>
</dbReference>
<dbReference type="KEGG" id="lmu:LBLM1_05485"/>
<reference evidence="6 7" key="1">
    <citation type="journal article" date="2012" name="J. Bacteriol.">
        <title>Genome sequence of Lactobacillus mucosae LM1, isolated from piglet feces.</title>
        <authorList>
            <person name="Lee J.H."/>
            <person name="Valeriano V.D."/>
            <person name="Shin Y.R."/>
            <person name="Chae J.P."/>
            <person name="Kim G.B."/>
            <person name="Ham J.S."/>
            <person name="Chun J."/>
            <person name="Kang D.K."/>
        </authorList>
    </citation>
    <scope>NUCLEOTIDE SEQUENCE [LARGE SCALE GENOMIC DNA]</scope>
    <source>
        <strain evidence="6 7">LM1</strain>
    </source>
</reference>
<dbReference type="HOGENOM" id="CLU_039613_6_2_9"/>
<dbReference type="Gene3D" id="1.10.10.10">
    <property type="entry name" value="Winged helix-like DNA-binding domain superfamily/Winged helix DNA-binding domain"/>
    <property type="match status" value="1"/>
</dbReference>
<dbReference type="SUPFAM" id="SSF53850">
    <property type="entry name" value="Periplasmic binding protein-like II"/>
    <property type="match status" value="1"/>
</dbReference>
<dbReference type="PANTHER" id="PTHR30346">
    <property type="entry name" value="TRANSCRIPTIONAL DUAL REGULATOR HCAR-RELATED"/>
    <property type="match status" value="1"/>
</dbReference>
<keyword evidence="2" id="KW-0805">Transcription regulation</keyword>
<dbReference type="GO" id="GO:0032993">
    <property type="term" value="C:protein-DNA complex"/>
    <property type="evidence" value="ECO:0007669"/>
    <property type="project" value="TreeGrafter"/>
</dbReference>
<dbReference type="Pfam" id="PF03466">
    <property type="entry name" value="LysR_substrate"/>
    <property type="match status" value="1"/>
</dbReference>
<dbReference type="OrthoDB" id="9785745at2"/>
<dbReference type="AlphaFoldDB" id="A0A0D4CKG8"/>
<dbReference type="EMBL" id="CP011013">
    <property type="protein sequence ID" value="AJT50539.1"/>
    <property type="molecule type" value="Genomic_DNA"/>
</dbReference>
<dbReference type="PANTHER" id="PTHR30346:SF0">
    <property type="entry name" value="HCA OPERON TRANSCRIPTIONAL ACTIVATOR HCAR"/>
    <property type="match status" value="1"/>
</dbReference>
<evidence type="ECO:0000256" key="1">
    <source>
        <dbReference type="ARBA" id="ARBA00009437"/>
    </source>
</evidence>
<evidence type="ECO:0000256" key="4">
    <source>
        <dbReference type="ARBA" id="ARBA00023163"/>
    </source>
</evidence>
<dbReference type="STRING" id="1130798.LBLM1_05485"/>
<dbReference type="CDD" id="cd05466">
    <property type="entry name" value="PBP2_LTTR_substrate"/>
    <property type="match status" value="1"/>
</dbReference>
<evidence type="ECO:0000256" key="2">
    <source>
        <dbReference type="ARBA" id="ARBA00023015"/>
    </source>
</evidence>
<dbReference type="Gene3D" id="3.40.190.10">
    <property type="entry name" value="Periplasmic binding protein-like II"/>
    <property type="match status" value="2"/>
</dbReference>
<dbReference type="SUPFAM" id="SSF46785">
    <property type="entry name" value="Winged helix' DNA-binding domain"/>
    <property type="match status" value="1"/>
</dbReference>
<keyword evidence="4" id="KW-0804">Transcription</keyword>
<dbReference type="Pfam" id="PF00126">
    <property type="entry name" value="HTH_1"/>
    <property type="match status" value="1"/>
</dbReference>
<dbReference type="GO" id="GO:0003700">
    <property type="term" value="F:DNA-binding transcription factor activity"/>
    <property type="evidence" value="ECO:0007669"/>
    <property type="project" value="InterPro"/>
</dbReference>
<organism evidence="6 7">
    <name type="scientific">Limosilactobacillus mucosae LM1</name>
    <dbReference type="NCBI Taxonomy" id="1130798"/>
    <lineage>
        <taxon>Bacteria</taxon>
        <taxon>Bacillati</taxon>
        <taxon>Bacillota</taxon>
        <taxon>Bacilli</taxon>
        <taxon>Lactobacillales</taxon>
        <taxon>Lactobacillaceae</taxon>
        <taxon>Limosilactobacillus</taxon>
    </lineage>
</organism>
<accession>A0A0D4CKG8</accession>
<dbReference type="InterPro" id="IPR036390">
    <property type="entry name" value="WH_DNA-bd_sf"/>
</dbReference>
<gene>
    <name evidence="6" type="ORF">LBLM1_05485</name>
</gene>
<dbReference type="FunFam" id="1.10.10.10:FF:000001">
    <property type="entry name" value="LysR family transcriptional regulator"/>
    <property type="match status" value="1"/>
</dbReference>
<keyword evidence="7" id="KW-1185">Reference proteome</keyword>
<dbReference type="PRINTS" id="PR00039">
    <property type="entry name" value="HTHLYSR"/>
</dbReference>
<evidence type="ECO:0000313" key="7">
    <source>
        <dbReference type="Proteomes" id="UP000003645"/>
    </source>
</evidence>
<sequence length="302" mass="34845">MNFDQLRIFMEVSELGSFQKVAQAHYVSQRAVSRQMKRLEDELNVKLFTRGKNQVTLTTAGGFFKERCQVILRMINDTNQAVQHFDERSRHRLTIGYFSPFDTLLLRDLIFELDANIDVFIAEAGPEHVITDVLMNDLDCAVVMDHYGFDQEFSKMGLKTALLHTDQMVIGASERLPIKDAVSIEQLRRYPIIYYSNEESSYLKRAFLESLGLNGQALNVERVFSFEHMQMLVSLGKALAFYPCELIKAYDKTSPHIRYWPIKDASDQRFTFNLVYRSDNHNPALRQLLDQIKIAGGMPKQA</sequence>